<dbReference type="OrthoDB" id="9815199at2"/>
<dbReference type="PANTHER" id="PTHR38602:SF1">
    <property type="entry name" value="INNER MEMBRANE PROTEIN"/>
    <property type="match status" value="1"/>
</dbReference>
<keyword evidence="1" id="KW-0812">Transmembrane</keyword>
<protein>
    <recommendedName>
        <fullName evidence="4">DUF2065 domain-containing protein</fullName>
    </recommendedName>
</protein>
<evidence type="ECO:0008006" key="4">
    <source>
        <dbReference type="Google" id="ProtNLM"/>
    </source>
</evidence>
<dbReference type="PANTHER" id="PTHR38602">
    <property type="entry name" value="INNER MEMBRANE PROTEIN-RELATED"/>
    <property type="match status" value="1"/>
</dbReference>
<evidence type="ECO:0000313" key="3">
    <source>
        <dbReference type="Proteomes" id="UP000236884"/>
    </source>
</evidence>
<evidence type="ECO:0000313" key="2">
    <source>
        <dbReference type="EMBL" id="BAT59354.1"/>
    </source>
</evidence>
<sequence>MRDFWVAIGLLLVFEGLLFAAFPEHAKRAVANILATPNEALRIVGIVCAIGGVLLIAALRL</sequence>
<proteinExistence type="predicted"/>
<dbReference type="AlphaFoldDB" id="A0A0S3PTR2"/>
<organism evidence="2 3">
    <name type="scientific">Variibacter gotjawalensis</name>
    <dbReference type="NCBI Taxonomy" id="1333996"/>
    <lineage>
        <taxon>Bacteria</taxon>
        <taxon>Pseudomonadati</taxon>
        <taxon>Pseudomonadota</taxon>
        <taxon>Alphaproteobacteria</taxon>
        <taxon>Hyphomicrobiales</taxon>
        <taxon>Nitrobacteraceae</taxon>
        <taxon>Variibacter</taxon>
    </lineage>
</organism>
<dbReference type="KEGG" id="vgo:GJW-30_1_01886"/>
<evidence type="ECO:0000256" key="1">
    <source>
        <dbReference type="SAM" id="Phobius"/>
    </source>
</evidence>
<keyword evidence="1" id="KW-1133">Transmembrane helix</keyword>
<dbReference type="RefSeq" id="WP_096354604.1">
    <property type="nucleotide sequence ID" value="NZ_AP014946.1"/>
</dbReference>
<dbReference type="InterPro" id="IPR019201">
    <property type="entry name" value="DUF2065"/>
</dbReference>
<keyword evidence="1" id="KW-0472">Membrane</keyword>
<dbReference type="Pfam" id="PF09838">
    <property type="entry name" value="DUF2065"/>
    <property type="match status" value="1"/>
</dbReference>
<feature type="transmembrane region" description="Helical" evidence="1">
    <location>
        <begin position="40"/>
        <end position="59"/>
    </location>
</feature>
<gene>
    <name evidence="2" type="ORF">GJW-30_1_01886</name>
</gene>
<dbReference type="Proteomes" id="UP000236884">
    <property type="component" value="Chromosome"/>
</dbReference>
<dbReference type="EMBL" id="AP014946">
    <property type="protein sequence ID" value="BAT59354.1"/>
    <property type="molecule type" value="Genomic_DNA"/>
</dbReference>
<name>A0A0S3PTR2_9BRAD</name>
<reference evidence="2 3" key="1">
    <citation type="submission" date="2015-08" db="EMBL/GenBank/DDBJ databases">
        <title>Investigation of the bacterial diversity of lava forest soil.</title>
        <authorList>
            <person name="Lee J.S."/>
        </authorList>
    </citation>
    <scope>NUCLEOTIDE SEQUENCE [LARGE SCALE GENOMIC DNA]</scope>
    <source>
        <strain evidence="2 3">GJW-30</strain>
    </source>
</reference>
<keyword evidence="3" id="KW-1185">Reference proteome</keyword>
<accession>A0A0S3PTR2</accession>